<dbReference type="Proteomes" id="UP000663829">
    <property type="component" value="Unassembled WGS sequence"/>
</dbReference>
<dbReference type="Proteomes" id="UP000682733">
    <property type="component" value="Unassembled WGS sequence"/>
</dbReference>
<organism evidence="1 5">
    <name type="scientific">Didymodactylos carnosus</name>
    <dbReference type="NCBI Taxonomy" id="1234261"/>
    <lineage>
        <taxon>Eukaryota</taxon>
        <taxon>Metazoa</taxon>
        <taxon>Spiralia</taxon>
        <taxon>Gnathifera</taxon>
        <taxon>Rotifera</taxon>
        <taxon>Eurotatoria</taxon>
        <taxon>Bdelloidea</taxon>
        <taxon>Philodinida</taxon>
        <taxon>Philodinidae</taxon>
        <taxon>Didymodactylos</taxon>
    </lineage>
</organism>
<dbReference type="Proteomes" id="UP000681722">
    <property type="component" value="Unassembled WGS sequence"/>
</dbReference>
<dbReference type="EMBL" id="CAJOBC010032066">
    <property type="protein sequence ID" value="CAF4094480.1"/>
    <property type="molecule type" value="Genomic_DNA"/>
</dbReference>
<evidence type="ECO:0000313" key="5">
    <source>
        <dbReference type="Proteomes" id="UP000663829"/>
    </source>
</evidence>
<keyword evidence="5" id="KW-1185">Reference proteome</keyword>
<gene>
    <name evidence="1" type="ORF">GPM918_LOCUS27969</name>
    <name evidence="2" type="ORF">OVA965_LOCUS43931</name>
    <name evidence="3" type="ORF">SRO942_LOCUS28402</name>
    <name evidence="4" type="ORF">TMI583_LOCUS46405</name>
</gene>
<comment type="caution">
    <text evidence="1">The sequence shown here is derived from an EMBL/GenBank/DDBJ whole genome shotgun (WGS) entry which is preliminary data.</text>
</comment>
<evidence type="ECO:0000313" key="2">
    <source>
        <dbReference type="EMBL" id="CAF1634557.1"/>
    </source>
</evidence>
<evidence type="ECO:0000313" key="1">
    <source>
        <dbReference type="EMBL" id="CAF1289667.1"/>
    </source>
</evidence>
<evidence type="ECO:0000313" key="3">
    <source>
        <dbReference type="EMBL" id="CAF4094480.1"/>
    </source>
</evidence>
<accession>A0A815CZZ1</accession>
<name>A0A815CZZ1_9BILA</name>
<reference evidence="1" key="1">
    <citation type="submission" date="2021-02" db="EMBL/GenBank/DDBJ databases">
        <authorList>
            <person name="Nowell W R."/>
        </authorList>
    </citation>
    <scope>NUCLEOTIDE SEQUENCE</scope>
</reference>
<evidence type="ECO:0000313" key="4">
    <source>
        <dbReference type="EMBL" id="CAF4464304.1"/>
    </source>
</evidence>
<sequence length="134" mass="15153">MSHADALTEVQSVGINLYSTGRCFDRQNPVCTSLEQIRCTVIQCIKQFKQQSKCPLIITGGTEVGNASGIYAHDNGHKLNVRLTKCIYKYITKNLEENGVRANDGAEEFKDKHGNLYIKAYNRWDMIFTKKCDS</sequence>
<dbReference type="AlphaFoldDB" id="A0A815CZZ1"/>
<dbReference type="OrthoDB" id="3219649at2759"/>
<proteinExistence type="predicted"/>
<dbReference type="EMBL" id="CAJNOK010060101">
    <property type="protein sequence ID" value="CAF1634557.1"/>
    <property type="molecule type" value="Genomic_DNA"/>
</dbReference>
<dbReference type="EMBL" id="CAJOBA010086156">
    <property type="protein sequence ID" value="CAF4464304.1"/>
    <property type="molecule type" value="Genomic_DNA"/>
</dbReference>
<dbReference type="EMBL" id="CAJNOQ010011995">
    <property type="protein sequence ID" value="CAF1289667.1"/>
    <property type="molecule type" value="Genomic_DNA"/>
</dbReference>
<protein>
    <submittedName>
        <fullName evidence="1">Uncharacterized protein</fullName>
    </submittedName>
</protein>
<dbReference type="Proteomes" id="UP000677228">
    <property type="component" value="Unassembled WGS sequence"/>
</dbReference>